<dbReference type="Proteomes" id="UP000282321">
    <property type="component" value="Unassembled WGS sequence"/>
</dbReference>
<feature type="transmembrane region" description="Helical" evidence="1">
    <location>
        <begin position="89"/>
        <end position="114"/>
    </location>
</feature>
<keyword evidence="1" id="KW-0812">Transmembrane</keyword>
<feature type="transmembrane region" description="Helical" evidence="1">
    <location>
        <begin position="28"/>
        <end position="46"/>
    </location>
</feature>
<evidence type="ECO:0000313" key="2">
    <source>
        <dbReference type="EMBL" id="RKX67299.1"/>
    </source>
</evidence>
<keyword evidence="1" id="KW-1133">Transmembrane helix</keyword>
<protein>
    <recommendedName>
        <fullName evidence="4">Cation/H+ exchanger domain-containing protein</fullName>
    </recommendedName>
</protein>
<evidence type="ECO:0000313" key="3">
    <source>
        <dbReference type="Proteomes" id="UP000282321"/>
    </source>
</evidence>
<proteinExistence type="predicted"/>
<sequence>MNNLYIIIALLLVITIGTILFRKRTFNFIPLEIVMIGIGFILGPYALNLLNKAENIQIEPVITLLIGATALFAGLKFRIKNFVILRKLFILTFLIYFVSFFISLFFFFIIARFALHSVPVPYLILISSISASIFPSYYLFSDKNIPDINIFAVMSNLTLFIVFLFLLFLTPILENGSPLTLNYPYSILLSLIDIIIFSSIMYFLFKHSTDKNEFLIIFFGIAIFNVVICYIFNINAASAMFFIGFILTNILKKEYFKFRSIIESLEHPFFIGLLLLIGSYISISGVRILSISYFLIHLISITTTLFLFRHYTGKLKFDFIPQTGILYTILLSLIILNNSFITDIASSVILANLLFYTIYYLTKAHI</sequence>
<feature type="transmembrane region" description="Helical" evidence="1">
    <location>
        <begin position="58"/>
        <end position="77"/>
    </location>
</feature>
<keyword evidence="1" id="KW-0472">Membrane</keyword>
<evidence type="ECO:0000256" key="1">
    <source>
        <dbReference type="SAM" id="Phobius"/>
    </source>
</evidence>
<dbReference type="AlphaFoldDB" id="A0A660SBR0"/>
<evidence type="ECO:0008006" key="4">
    <source>
        <dbReference type="Google" id="ProtNLM"/>
    </source>
</evidence>
<comment type="caution">
    <text evidence="2">The sequence shown here is derived from an EMBL/GenBank/DDBJ whole genome shotgun (WGS) entry which is preliminary data.</text>
</comment>
<dbReference type="EMBL" id="QNBC01000022">
    <property type="protein sequence ID" value="RKX67299.1"/>
    <property type="molecule type" value="Genomic_DNA"/>
</dbReference>
<feature type="transmembrane region" description="Helical" evidence="1">
    <location>
        <begin position="120"/>
        <end position="140"/>
    </location>
</feature>
<reference evidence="2 3" key="1">
    <citation type="submission" date="2018-06" db="EMBL/GenBank/DDBJ databases">
        <title>Extensive metabolic versatility and redundancy in microbially diverse, dynamic hydrothermal sediments.</title>
        <authorList>
            <person name="Dombrowski N."/>
            <person name="Teske A."/>
            <person name="Baker B.J."/>
        </authorList>
    </citation>
    <scope>NUCLEOTIDE SEQUENCE [LARGE SCALE GENOMIC DNA]</scope>
    <source>
        <strain evidence="2">B35_G9</strain>
    </source>
</reference>
<feature type="transmembrane region" description="Helical" evidence="1">
    <location>
        <begin position="291"/>
        <end position="308"/>
    </location>
</feature>
<organism evidence="2 3">
    <name type="scientific">candidate division TA06 bacterium</name>
    <dbReference type="NCBI Taxonomy" id="2250710"/>
    <lineage>
        <taxon>Bacteria</taxon>
        <taxon>Bacteria division TA06</taxon>
    </lineage>
</organism>
<feature type="transmembrane region" description="Helical" evidence="1">
    <location>
        <begin position="6"/>
        <end position="21"/>
    </location>
</feature>
<feature type="transmembrane region" description="Helical" evidence="1">
    <location>
        <begin position="320"/>
        <end position="338"/>
    </location>
</feature>
<name>A0A660SBR0_UNCT6</name>
<gene>
    <name evidence="2" type="ORF">DRP44_02595</name>
</gene>
<feature type="transmembrane region" description="Helical" evidence="1">
    <location>
        <begin position="214"/>
        <end position="233"/>
    </location>
</feature>
<feature type="transmembrane region" description="Helical" evidence="1">
    <location>
        <begin position="268"/>
        <end position="285"/>
    </location>
</feature>
<accession>A0A660SBR0</accession>
<feature type="transmembrane region" description="Helical" evidence="1">
    <location>
        <begin position="152"/>
        <end position="173"/>
    </location>
</feature>
<feature type="transmembrane region" description="Helical" evidence="1">
    <location>
        <begin position="185"/>
        <end position="205"/>
    </location>
</feature>